<accession>A0A3B5M148</accession>
<keyword evidence="2" id="KW-1133">Transmembrane helix</keyword>
<feature type="domain" description="SUN" evidence="8">
    <location>
        <begin position="534"/>
        <end position="694"/>
    </location>
</feature>
<dbReference type="AlphaFoldDB" id="A0A3B5M148"/>
<comment type="subcellular location">
    <subcellularLocation>
        <location evidence="5">Nucleus inner membrane</location>
        <topology evidence="5">Single-pass type II membrane protein</topology>
    </subcellularLocation>
</comment>
<protein>
    <recommendedName>
        <fullName evidence="8">SUN domain-containing protein</fullName>
    </recommendedName>
</protein>
<evidence type="ECO:0000256" key="2">
    <source>
        <dbReference type="ARBA" id="ARBA00022989"/>
    </source>
</evidence>
<feature type="compositionally biased region" description="Polar residues" evidence="7">
    <location>
        <begin position="127"/>
        <end position="145"/>
    </location>
</feature>
<dbReference type="Proteomes" id="UP000261380">
    <property type="component" value="Unplaced"/>
</dbReference>
<evidence type="ECO:0000256" key="4">
    <source>
        <dbReference type="ARBA" id="ARBA00023136"/>
    </source>
</evidence>
<dbReference type="GO" id="GO:0034993">
    <property type="term" value="C:meiotic nuclear membrane microtubule tethering complex"/>
    <property type="evidence" value="ECO:0007669"/>
    <property type="project" value="TreeGrafter"/>
</dbReference>
<evidence type="ECO:0000256" key="1">
    <source>
        <dbReference type="ARBA" id="ARBA00022692"/>
    </source>
</evidence>
<name>A0A3B5M148_9TELE</name>
<feature type="coiled-coil region" evidence="6">
    <location>
        <begin position="377"/>
        <end position="404"/>
    </location>
</feature>
<dbReference type="Ensembl" id="ENSXCOT00000013912.1">
    <property type="protein sequence ID" value="ENSXCOP00000013744.1"/>
    <property type="gene ID" value="ENSXCOG00000010394.1"/>
</dbReference>
<dbReference type="PANTHER" id="PTHR12911">
    <property type="entry name" value="SAD1/UNC-84-LIKE PROTEIN-RELATED"/>
    <property type="match status" value="1"/>
</dbReference>
<dbReference type="GeneTree" id="ENSGT00940000155830"/>
<dbReference type="Pfam" id="PF07738">
    <property type="entry name" value="Sad1_UNC"/>
    <property type="match status" value="1"/>
</dbReference>
<sequence>MDFSQLHTYTPPQCAPENTGYTYSLSSSYSTAALEFEKEHQISPVYESPKMLRRSLRLQNSSSHYNTENVTDYSLDHGSSYIDTRKETRNVECSVSLPQESYSLQWKSYFENQIWLNLLPGCHVPEQHSSQSSSNTNGEASFSKSKTSVPNGYICKDCSFHSQQKAELSTDGLTSVSSPYTNIYTRDRSRRNKSGEKMLSTFGTFLNIFSLFSASLVKAGKGLMWFLARGWYQLVSLMSLVNTVNRSAKFVIVTGLVKFKCNNFHYRPSQPILPPAAIHSGVDLDRLEIVERQLAVLWEKVQAGNQKQDQRHSNVLGLYSSLREQVHSQNERESFEVWVSSMMEQRLGVLRGELQRENLNIAQVSLSQLISVLFISVGVKQEDHDALLLEMQRLEAELSKIRGDLQGFAGCKGKCEQLNTLQQTVSSINVPATQQCSLNELNFIESLIQWLSQRYVSMPNLQAALASIEMSILKNISLQLEHSRAQVLGEAESRARSVFETVRGTDVNLIVQNALKLYSQDRTGQVDYALESGGGSILSTRCSETYETKTALMSLFGLPLWYFSQSPRVVIQPDVYPGNCWAFKGSQGYLVIRLSLRIRPTSFCVEHIPKTLSPTGNIASAPRNFTVFGLDDEYQEEGTLLGHYTYEEDGDSLQIFPVKVTLKAFQIVEVRVLSNWGHPEYTCLYRFRVHGEPLSE</sequence>
<evidence type="ECO:0000256" key="5">
    <source>
        <dbReference type="ARBA" id="ARBA00037816"/>
    </source>
</evidence>
<evidence type="ECO:0000313" key="10">
    <source>
        <dbReference type="Proteomes" id="UP000261380"/>
    </source>
</evidence>
<dbReference type="Gene3D" id="2.60.120.260">
    <property type="entry name" value="Galactose-binding domain-like"/>
    <property type="match status" value="1"/>
</dbReference>
<dbReference type="PANTHER" id="PTHR12911:SF23">
    <property type="entry name" value="SUN DOMAIN-CONTAINING PROTEIN 1"/>
    <property type="match status" value="1"/>
</dbReference>
<dbReference type="GO" id="GO:0043495">
    <property type="term" value="F:protein-membrane adaptor activity"/>
    <property type="evidence" value="ECO:0007669"/>
    <property type="project" value="TreeGrafter"/>
</dbReference>
<keyword evidence="4" id="KW-0472">Membrane</keyword>
<evidence type="ECO:0000256" key="3">
    <source>
        <dbReference type="ARBA" id="ARBA00023054"/>
    </source>
</evidence>
<keyword evidence="1" id="KW-0812">Transmembrane</keyword>
<organism evidence="9 10">
    <name type="scientific">Xiphophorus couchianus</name>
    <name type="common">Monterrey platyfish</name>
    <dbReference type="NCBI Taxonomy" id="32473"/>
    <lineage>
        <taxon>Eukaryota</taxon>
        <taxon>Metazoa</taxon>
        <taxon>Chordata</taxon>
        <taxon>Craniata</taxon>
        <taxon>Vertebrata</taxon>
        <taxon>Euteleostomi</taxon>
        <taxon>Actinopterygii</taxon>
        <taxon>Neopterygii</taxon>
        <taxon>Teleostei</taxon>
        <taxon>Neoteleostei</taxon>
        <taxon>Acanthomorphata</taxon>
        <taxon>Ovalentaria</taxon>
        <taxon>Atherinomorphae</taxon>
        <taxon>Cyprinodontiformes</taxon>
        <taxon>Poeciliidae</taxon>
        <taxon>Poeciliinae</taxon>
        <taxon>Xiphophorus</taxon>
    </lineage>
</organism>
<evidence type="ECO:0000256" key="7">
    <source>
        <dbReference type="SAM" id="MobiDB-lite"/>
    </source>
</evidence>
<dbReference type="InterPro" id="IPR045119">
    <property type="entry name" value="SUN1-5"/>
</dbReference>
<dbReference type="InterPro" id="IPR012919">
    <property type="entry name" value="SUN_dom"/>
</dbReference>
<proteinExistence type="predicted"/>
<keyword evidence="10" id="KW-1185">Reference proteome</keyword>
<dbReference type="FunFam" id="2.60.120.260:FF:000009">
    <property type="entry name" value="SUN domain-containing protein 1 isoform X1"/>
    <property type="match status" value="1"/>
</dbReference>
<keyword evidence="3 6" id="KW-0175">Coiled coil</keyword>
<dbReference type="PROSITE" id="PS51469">
    <property type="entry name" value="SUN"/>
    <property type="match status" value="1"/>
</dbReference>
<evidence type="ECO:0000313" key="9">
    <source>
        <dbReference type="Ensembl" id="ENSXCOP00000013744.1"/>
    </source>
</evidence>
<reference evidence="9" key="2">
    <citation type="submission" date="2025-09" db="UniProtKB">
        <authorList>
            <consortium name="Ensembl"/>
        </authorList>
    </citation>
    <scope>IDENTIFICATION</scope>
</reference>
<evidence type="ECO:0000259" key="8">
    <source>
        <dbReference type="PROSITE" id="PS51469"/>
    </source>
</evidence>
<feature type="region of interest" description="Disordered" evidence="7">
    <location>
        <begin position="126"/>
        <end position="145"/>
    </location>
</feature>
<reference evidence="9" key="1">
    <citation type="submission" date="2025-08" db="UniProtKB">
        <authorList>
            <consortium name="Ensembl"/>
        </authorList>
    </citation>
    <scope>IDENTIFICATION</scope>
</reference>
<evidence type="ECO:0000256" key="6">
    <source>
        <dbReference type="SAM" id="Coils"/>
    </source>
</evidence>
<dbReference type="GO" id="GO:0005637">
    <property type="term" value="C:nuclear inner membrane"/>
    <property type="evidence" value="ECO:0007669"/>
    <property type="project" value="UniProtKB-SubCell"/>
</dbReference>